<evidence type="ECO:0000259" key="14">
    <source>
        <dbReference type="PROSITE" id="PS51379"/>
    </source>
</evidence>
<evidence type="ECO:0000256" key="7">
    <source>
        <dbReference type="ARBA" id="ARBA00022857"/>
    </source>
</evidence>
<comment type="catalytic activity">
    <reaction evidence="11">
        <text>2 reduced [2Fe-2S]-[ferredoxin] + NADP(+) + H(+) = 2 oxidized [2Fe-2S]-[ferredoxin] + NADPH</text>
        <dbReference type="Rhea" id="RHEA:20125"/>
        <dbReference type="Rhea" id="RHEA-COMP:10000"/>
        <dbReference type="Rhea" id="RHEA-COMP:10001"/>
        <dbReference type="ChEBI" id="CHEBI:15378"/>
        <dbReference type="ChEBI" id="CHEBI:33737"/>
        <dbReference type="ChEBI" id="CHEBI:33738"/>
        <dbReference type="ChEBI" id="CHEBI:57783"/>
        <dbReference type="ChEBI" id="CHEBI:58349"/>
        <dbReference type="EC" id="1.18.1.2"/>
    </reaction>
</comment>
<protein>
    <recommendedName>
        <fullName evidence="3">ferredoxin--NADP(+) reductase</fullName>
        <ecNumber evidence="3">1.18.1.2</ecNumber>
    </recommendedName>
</protein>
<evidence type="ECO:0000256" key="3">
    <source>
        <dbReference type="ARBA" id="ARBA00013223"/>
    </source>
</evidence>
<feature type="binding site" evidence="12">
    <location>
        <position position="145"/>
    </location>
    <ligand>
        <name>FAD</name>
        <dbReference type="ChEBI" id="CHEBI:57692"/>
    </ligand>
</feature>
<dbReference type="EC" id="1.18.1.2" evidence="3"/>
<dbReference type="RefSeq" id="WP_369182990.1">
    <property type="nucleotide sequence ID" value="NZ_CP163445.1"/>
</dbReference>
<dbReference type="InterPro" id="IPR021163">
    <property type="entry name" value="Ferredox_Rdtase_adrenod"/>
</dbReference>
<feature type="binding site" evidence="13">
    <location>
        <begin position="252"/>
        <end position="255"/>
    </location>
    <ligand>
        <name>NADP(+)</name>
        <dbReference type="ChEBI" id="CHEBI:58349"/>
    </ligand>
</feature>
<evidence type="ECO:0000256" key="5">
    <source>
        <dbReference type="ARBA" id="ARBA00022723"/>
    </source>
</evidence>
<dbReference type="InterPro" id="IPR055275">
    <property type="entry name" value="Ferredox_Rdtase"/>
</dbReference>
<evidence type="ECO:0000256" key="6">
    <source>
        <dbReference type="ARBA" id="ARBA00022827"/>
    </source>
</evidence>
<feature type="binding site" evidence="13">
    <location>
        <begin position="296"/>
        <end position="297"/>
    </location>
    <ligand>
        <name>NADP(+)</name>
        <dbReference type="ChEBI" id="CHEBI:58349"/>
    </ligand>
</feature>
<feature type="binding site" evidence="12">
    <location>
        <position position="474"/>
    </location>
    <ligand>
        <name>FAD</name>
        <dbReference type="ChEBI" id="CHEBI:57692"/>
    </ligand>
</feature>
<dbReference type="SUPFAM" id="SSF54862">
    <property type="entry name" value="4Fe-4S ferredoxins"/>
    <property type="match status" value="1"/>
</dbReference>
<evidence type="ECO:0000256" key="4">
    <source>
        <dbReference type="ARBA" id="ARBA00022630"/>
    </source>
</evidence>
<accession>A0AB39THN0</accession>
<feature type="binding site" evidence="12">
    <location>
        <position position="117"/>
    </location>
    <ligand>
        <name>FAD</name>
        <dbReference type="ChEBI" id="CHEBI:57692"/>
    </ligand>
</feature>
<dbReference type="EMBL" id="CP163445">
    <property type="protein sequence ID" value="XDQ78661.1"/>
    <property type="molecule type" value="Genomic_DNA"/>
</dbReference>
<feature type="binding site" evidence="12">
    <location>
        <position position="181"/>
    </location>
    <ligand>
        <name>FAD</name>
        <dbReference type="ChEBI" id="CHEBI:57692"/>
    </ligand>
</feature>
<dbReference type="InterPro" id="IPR023753">
    <property type="entry name" value="FAD/NAD-binding_dom"/>
</dbReference>
<comment type="cofactor">
    <cofactor evidence="1 12">
        <name>FAD</name>
        <dbReference type="ChEBI" id="CHEBI:57692"/>
    </cofactor>
</comment>
<dbReference type="InterPro" id="IPR017896">
    <property type="entry name" value="4Fe4S_Fe-S-bd"/>
</dbReference>
<dbReference type="Pfam" id="PF00037">
    <property type="entry name" value="Fer4"/>
    <property type="match status" value="1"/>
</dbReference>
<feature type="binding site" evidence="12">
    <location>
        <begin position="481"/>
        <end position="483"/>
    </location>
    <ligand>
        <name>FAD</name>
        <dbReference type="ChEBI" id="CHEBI:57692"/>
    </ligand>
</feature>
<feature type="binding site" evidence="13">
    <location>
        <position position="481"/>
    </location>
    <ligand>
        <name>NADP(+)</name>
        <dbReference type="ChEBI" id="CHEBI:58349"/>
    </ligand>
</feature>
<keyword evidence="5" id="KW-0479">Metal-binding</keyword>
<dbReference type="Gene3D" id="3.50.50.60">
    <property type="entry name" value="FAD/NAD(P)-binding domain"/>
    <property type="match status" value="1"/>
</dbReference>
<keyword evidence="8" id="KW-0560">Oxidoreductase</keyword>
<evidence type="ECO:0000313" key="15">
    <source>
        <dbReference type="EMBL" id="XDQ78661.1"/>
    </source>
</evidence>
<feature type="domain" description="4Fe-4S ferredoxin-type" evidence="14">
    <location>
        <begin position="37"/>
        <end position="66"/>
    </location>
</feature>
<dbReference type="CDD" id="cd04410">
    <property type="entry name" value="DMSOR_beta-like"/>
    <property type="match status" value="1"/>
</dbReference>
<comment type="similarity">
    <text evidence="2">Belongs to the ferredoxin--NADP reductase type 1 family.</text>
</comment>
<evidence type="ECO:0000256" key="11">
    <source>
        <dbReference type="ARBA" id="ARBA00047776"/>
    </source>
</evidence>
<dbReference type="PRINTS" id="PR00419">
    <property type="entry name" value="ADXRDTASE"/>
</dbReference>
<proteinExistence type="inferred from homology"/>
<dbReference type="PROSITE" id="PS51379">
    <property type="entry name" value="4FE4S_FER_2"/>
    <property type="match status" value="1"/>
</dbReference>
<evidence type="ECO:0000256" key="2">
    <source>
        <dbReference type="ARBA" id="ARBA00008312"/>
    </source>
</evidence>
<reference evidence="15" key="1">
    <citation type="submission" date="2024-07" db="EMBL/GenBank/DDBJ databases">
        <authorList>
            <person name="Yu S.T."/>
        </authorList>
    </citation>
    <scope>NUCLEOTIDE SEQUENCE</scope>
    <source>
        <strain evidence="15">Y1</strain>
    </source>
</reference>
<evidence type="ECO:0000256" key="8">
    <source>
        <dbReference type="ARBA" id="ARBA00023002"/>
    </source>
</evidence>
<dbReference type="SUPFAM" id="SSF51971">
    <property type="entry name" value="Nucleotide-binding domain"/>
    <property type="match status" value="1"/>
</dbReference>
<evidence type="ECO:0000256" key="12">
    <source>
        <dbReference type="PIRSR" id="PIRSR000362-1"/>
    </source>
</evidence>
<dbReference type="InterPro" id="IPR036188">
    <property type="entry name" value="FAD/NAD-bd_sf"/>
</dbReference>
<name>A0AB39THN0_9ACTN</name>
<dbReference type="PANTHER" id="PTHR48467">
    <property type="entry name" value="GLUTAMATE SYNTHASE 1 [NADH], CHLOROPLASTIC-LIKE"/>
    <property type="match status" value="1"/>
</dbReference>
<dbReference type="GO" id="GO:0004324">
    <property type="term" value="F:ferredoxin-NADP+ reductase activity"/>
    <property type="evidence" value="ECO:0007669"/>
    <property type="project" value="UniProtKB-EC"/>
</dbReference>
<gene>
    <name evidence="15" type="ORF">AB2U05_09375</name>
</gene>
<sequence>MAYAITQTCCNDASCVSVCPVNCIHPTPDEPEFGTTDMLYIDPAACIDCGACADACPVDAVFPVDRLRGPDTVFGPINRDWFRDHPSDHAWGAPAFPRSLPGGFGPLRIAIVGTGPSAGYTAQELLRRTGAEITMIDRLPVTGGLLRHGVAPDHQSTKRIAESFASVFHDPRLRMHLNVEVGTDVTHAELTAHHHAVVYAVGAAADRRLGIPGEDLPGSLPATTFVGWYNAEPTVPADAVELSAERVAVIGNGNVAVDIARILLTDPDRLTATDIADHALAALRAGRVREVVLLARRGPEQAAWTKAEFLALRQLPGVEVVVEDHPRVRAAIEAAGPDSRAALLAGLPLVPSGAAPGAARRIVLRFLSAPVELVAGADGRVAGVTVERTAPGADGADGADRADGSGGAVTVTVTGTGERETLPAGLVVRSIGHRGVPVPGLPFDEAAATVPHRGGRVVDPATGRPLPGAYLVGWAKRGPSGGIGANRACARETVDALLDDAEARALPVPAGSRRDFEKLVRGRRPDAVGLKELRAVDRAERARGAAEGRPRVKLATVPALLAAGRRR</sequence>
<dbReference type="GO" id="GO:0051536">
    <property type="term" value="F:iron-sulfur cluster binding"/>
    <property type="evidence" value="ECO:0007669"/>
    <property type="project" value="UniProtKB-KW"/>
</dbReference>
<feature type="binding site" evidence="13">
    <location>
        <position position="308"/>
    </location>
    <ligand>
        <name>NADP(+)</name>
        <dbReference type="ChEBI" id="CHEBI:58349"/>
    </ligand>
</feature>
<dbReference type="Gene3D" id="3.30.70.20">
    <property type="match status" value="1"/>
</dbReference>
<dbReference type="AlphaFoldDB" id="A0AB39THN0"/>
<dbReference type="Gene3D" id="3.40.50.720">
    <property type="entry name" value="NAD(P)-binding Rossmann-like Domain"/>
    <property type="match status" value="1"/>
</dbReference>
<dbReference type="PROSITE" id="PS00198">
    <property type="entry name" value="4FE4S_FER_1"/>
    <property type="match status" value="1"/>
</dbReference>
<evidence type="ECO:0000256" key="13">
    <source>
        <dbReference type="PIRSR" id="PIRSR000362-2"/>
    </source>
</evidence>
<evidence type="ECO:0000256" key="9">
    <source>
        <dbReference type="ARBA" id="ARBA00023004"/>
    </source>
</evidence>
<dbReference type="PIRSF" id="PIRSF000362">
    <property type="entry name" value="FNR"/>
    <property type="match status" value="1"/>
</dbReference>
<keyword evidence="7 13" id="KW-0521">NADP</keyword>
<keyword evidence="6 12" id="KW-0274">FAD</keyword>
<keyword evidence="9" id="KW-0408">Iron</keyword>
<keyword evidence="10" id="KW-0411">Iron-sulfur</keyword>
<organism evidence="15">
    <name type="scientific">Streptomyces sp. Y1</name>
    <dbReference type="NCBI Taxonomy" id="3238634"/>
    <lineage>
        <taxon>Bacteria</taxon>
        <taxon>Bacillati</taxon>
        <taxon>Actinomycetota</taxon>
        <taxon>Actinomycetes</taxon>
        <taxon>Kitasatosporales</taxon>
        <taxon>Streptomycetaceae</taxon>
        <taxon>Streptomyces</taxon>
    </lineage>
</organism>
<dbReference type="PANTHER" id="PTHR48467:SF1">
    <property type="entry name" value="GLUTAMATE SYNTHASE 1 [NADH], CHLOROPLASTIC-LIKE"/>
    <property type="match status" value="1"/>
</dbReference>
<dbReference type="GO" id="GO:0046872">
    <property type="term" value="F:metal ion binding"/>
    <property type="evidence" value="ECO:0007669"/>
    <property type="project" value="UniProtKB-KW"/>
</dbReference>
<evidence type="ECO:0000256" key="1">
    <source>
        <dbReference type="ARBA" id="ARBA00001974"/>
    </source>
</evidence>
<evidence type="ECO:0000256" key="10">
    <source>
        <dbReference type="ARBA" id="ARBA00023014"/>
    </source>
</evidence>
<keyword evidence="4" id="KW-0285">Flavoprotein</keyword>
<dbReference type="InterPro" id="IPR017900">
    <property type="entry name" value="4Fe4S_Fe_S_CS"/>
</dbReference>
<dbReference type="Pfam" id="PF07992">
    <property type="entry name" value="Pyr_redox_2"/>
    <property type="match status" value="1"/>
</dbReference>